<dbReference type="PANTHER" id="PTHR31531">
    <property type="entry name" value="E3 UBIQUITIN-PROTEIN LIGASE E3D FAMILY MEMBER"/>
    <property type="match status" value="1"/>
</dbReference>
<dbReference type="AlphaFoldDB" id="A0AAD9SV95"/>
<accession>A0AAD9SV95</accession>
<evidence type="ECO:0000313" key="2">
    <source>
        <dbReference type="Proteomes" id="UP001285354"/>
    </source>
</evidence>
<dbReference type="GO" id="GO:0000209">
    <property type="term" value="P:protein polyubiquitination"/>
    <property type="evidence" value="ECO:0007669"/>
    <property type="project" value="TreeGrafter"/>
</dbReference>
<gene>
    <name evidence="1" type="ORF">QTJ16_006201</name>
</gene>
<dbReference type="GO" id="GO:0005829">
    <property type="term" value="C:cytosol"/>
    <property type="evidence" value="ECO:0007669"/>
    <property type="project" value="TreeGrafter"/>
</dbReference>
<dbReference type="PANTHER" id="PTHR31531:SF2">
    <property type="entry name" value="E3 UBIQUITIN-PROTEIN LIGASE E3D"/>
    <property type="match status" value="1"/>
</dbReference>
<name>A0AAD9SV95_9HELO</name>
<dbReference type="GO" id="GO:0051865">
    <property type="term" value="P:protein autoubiquitination"/>
    <property type="evidence" value="ECO:0007669"/>
    <property type="project" value="TreeGrafter"/>
</dbReference>
<evidence type="ECO:0008006" key="3">
    <source>
        <dbReference type="Google" id="ProtNLM"/>
    </source>
</evidence>
<dbReference type="GO" id="GO:0000151">
    <property type="term" value="C:ubiquitin ligase complex"/>
    <property type="evidence" value="ECO:0007669"/>
    <property type="project" value="TreeGrafter"/>
</dbReference>
<organism evidence="1 2">
    <name type="scientific">Diplocarpon rosae</name>
    <dbReference type="NCBI Taxonomy" id="946125"/>
    <lineage>
        <taxon>Eukaryota</taxon>
        <taxon>Fungi</taxon>
        <taxon>Dikarya</taxon>
        <taxon>Ascomycota</taxon>
        <taxon>Pezizomycotina</taxon>
        <taxon>Leotiomycetes</taxon>
        <taxon>Helotiales</taxon>
        <taxon>Drepanopezizaceae</taxon>
        <taxon>Diplocarpon</taxon>
    </lineage>
</organism>
<proteinExistence type="predicted"/>
<dbReference type="GO" id="GO:0030332">
    <property type="term" value="F:cyclin binding"/>
    <property type="evidence" value="ECO:0007669"/>
    <property type="project" value="TreeGrafter"/>
</dbReference>
<sequence>MSSSAPLIYAELLSNIRQVSVIVALCEPCDSATKVELSENGKQFLLRHRGQLITLGLPSQAISGFQLQKPILGNKELSWRLPLAGQASRASIEGAQSNEVPWSAKDLPSDAEFTCRRCRAIIIEKGTIKVWKDLPSENWAEMMDFWHCHKPDIPASEKEADGSSSYRSYDAEKVAASKGYGASTRFLASSGIALIDITTFVLYPADCKNLTSSSLASATPTLAMKVFWRLVSTEEAAVLMDSDSVESIELPTEGILEIEGDLRESALWLPSSARKFKEWDVGLLARYQPKP</sequence>
<dbReference type="GO" id="GO:0006513">
    <property type="term" value="P:protein monoubiquitination"/>
    <property type="evidence" value="ECO:0007669"/>
    <property type="project" value="TreeGrafter"/>
</dbReference>
<evidence type="ECO:0000313" key="1">
    <source>
        <dbReference type="EMBL" id="KAK2624251.1"/>
    </source>
</evidence>
<comment type="caution">
    <text evidence="1">The sequence shown here is derived from an EMBL/GenBank/DDBJ whole genome shotgun (WGS) entry which is preliminary data.</text>
</comment>
<reference evidence="1" key="1">
    <citation type="submission" date="2023-06" db="EMBL/GenBank/DDBJ databases">
        <title>Draft genome of Marssonina rosae.</title>
        <authorList>
            <person name="Cheng Q."/>
        </authorList>
    </citation>
    <scope>NUCLEOTIDE SEQUENCE</scope>
    <source>
        <strain evidence="1">R4</strain>
    </source>
</reference>
<dbReference type="InterPro" id="IPR019193">
    <property type="entry name" value="UBQ-conj_enz_E2-bd_prot"/>
</dbReference>
<dbReference type="GO" id="GO:0005634">
    <property type="term" value="C:nucleus"/>
    <property type="evidence" value="ECO:0007669"/>
    <property type="project" value="TreeGrafter"/>
</dbReference>
<dbReference type="GO" id="GO:0061630">
    <property type="term" value="F:ubiquitin protein ligase activity"/>
    <property type="evidence" value="ECO:0007669"/>
    <property type="project" value="TreeGrafter"/>
</dbReference>
<protein>
    <recommendedName>
        <fullName evidence="3">Ubiquitin-conjugating enzyme E2-binding protein</fullName>
    </recommendedName>
</protein>
<dbReference type="Pfam" id="PF09814">
    <property type="entry name" value="HECT_2"/>
    <property type="match status" value="1"/>
</dbReference>
<dbReference type="GO" id="GO:0043161">
    <property type="term" value="P:proteasome-mediated ubiquitin-dependent protein catabolic process"/>
    <property type="evidence" value="ECO:0007669"/>
    <property type="project" value="TreeGrafter"/>
</dbReference>
<dbReference type="GO" id="GO:0031624">
    <property type="term" value="F:ubiquitin conjugating enzyme binding"/>
    <property type="evidence" value="ECO:0007669"/>
    <property type="project" value="TreeGrafter"/>
</dbReference>
<keyword evidence="2" id="KW-1185">Reference proteome</keyword>
<dbReference type="EMBL" id="JAUBYV010000010">
    <property type="protein sequence ID" value="KAK2624251.1"/>
    <property type="molecule type" value="Genomic_DNA"/>
</dbReference>
<dbReference type="Proteomes" id="UP001285354">
    <property type="component" value="Unassembled WGS sequence"/>
</dbReference>